<dbReference type="GeneTree" id="ENSGT00390000003224"/>
<protein>
    <submittedName>
        <fullName evidence="3">Predicted gene 45521</fullName>
    </submittedName>
</protein>
<dbReference type="OMA" id="QYLKERM"/>
<sequence length="196" mass="22590">MKELFNSPNQNQACWRERIKKEVVARTTWNIRYSHKYLKEGTRPKKQPQQPPFASASRAGIGPVSATSFPVRKEVQVGQSQTRGIQDQLERQVRGAPQDIAAQGRPEDLEMKRPSPATLKLLFHGISHEGQGRALYLRERHQLTPEKKFKYPMVSSWEYGWHTGDSIKNYRTPAYAKVQPITKTFFAKNGIFHFPQ</sequence>
<feature type="domain" description="Sperm microtubule inner protein 1 C-terminal" evidence="2">
    <location>
        <begin position="98"/>
        <end position="195"/>
    </location>
</feature>
<dbReference type="InterPro" id="IPR054323">
    <property type="entry name" value="SPMIP1_C"/>
</dbReference>
<accession>A0A8C6W2J2</accession>
<feature type="region of interest" description="Disordered" evidence="1">
    <location>
        <begin position="40"/>
        <end position="67"/>
    </location>
</feature>
<evidence type="ECO:0000313" key="3">
    <source>
        <dbReference type="Ensembl" id="ENSNGAP00000002673.1"/>
    </source>
</evidence>
<reference evidence="3" key="1">
    <citation type="submission" date="2025-08" db="UniProtKB">
        <authorList>
            <consortium name="Ensembl"/>
        </authorList>
    </citation>
    <scope>IDENTIFICATION</scope>
</reference>
<evidence type="ECO:0000313" key="4">
    <source>
        <dbReference type="Proteomes" id="UP000694381"/>
    </source>
</evidence>
<dbReference type="PANTHER" id="PTHR35826">
    <property type="entry name" value="PROTEIN ATP6V1FNB-LIKE"/>
    <property type="match status" value="1"/>
</dbReference>
<dbReference type="Proteomes" id="UP000694381">
    <property type="component" value="Unassembled WGS sequence"/>
</dbReference>
<dbReference type="Pfam" id="PF22589">
    <property type="entry name" value="SPMIP1"/>
    <property type="match status" value="1"/>
</dbReference>
<keyword evidence="4" id="KW-1185">Reference proteome</keyword>
<dbReference type="Ensembl" id="ENSNGAT00000003292.1">
    <property type="protein sequence ID" value="ENSNGAP00000002673.1"/>
    <property type="gene ID" value="ENSNGAG00000002541.1"/>
</dbReference>
<organism evidence="3 4">
    <name type="scientific">Nannospalax galili</name>
    <name type="common">Northern Israeli blind subterranean mole rat</name>
    <name type="synonym">Spalax galili</name>
    <dbReference type="NCBI Taxonomy" id="1026970"/>
    <lineage>
        <taxon>Eukaryota</taxon>
        <taxon>Metazoa</taxon>
        <taxon>Chordata</taxon>
        <taxon>Craniata</taxon>
        <taxon>Vertebrata</taxon>
        <taxon>Euteleostomi</taxon>
        <taxon>Mammalia</taxon>
        <taxon>Eutheria</taxon>
        <taxon>Euarchontoglires</taxon>
        <taxon>Glires</taxon>
        <taxon>Rodentia</taxon>
        <taxon>Myomorpha</taxon>
        <taxon>Muroidea</taxon>
        <taxon>Spalacidae</taxon>
        <taxon>Spalacinae</taxon>
        <taxon>Nannospalax</taxon>
    </lineage>
</organism>
<dbReference type="AlphaFoldDB" id="A0A8C6W2J2"/>
<evidence type="ECO:0000259" key="2">
    <source>
        <dbReference type="Pfam" id="PF22589"/>
    </source>
</evidence>
<reference evidence="3" key="2">
    <citation type="submission" date="2025-09" db="UniProtKB">
        <authorList>
            <consortium name="Ensembl"/>
        </authorList>
    </citation>
    <scope>IDENTIFICATION</scope>
</reference>
<evidence type="ECO:0000256" key="1">
    <source>
        <dbReference type="SAM" id="MobiDB-lite"/>
    </source>
</evidence>
<name>A0A8C6W2J2_NANGA</name>
<proteinExistence type="predicted"/>
<dbReference type="PANTHER" id="PTHR35826:SF5">
    <property type="entry name" value="GENE 45521-RELATED"/>
    <property type="match status" value="1"/>
</dbReference>